<dbReference type="Pfam" id="PF20717">
    <property type="entry name" value="DUF6829"/>
    <property type="match status" value="1"/>
</dbReference>
<evidence type="ECO:0000313" key="2">
    <source>
        <dbReference type="EMBL" id="KAK5950358.1"/>
    </source>
</evidence>
<proteinExistence type="predicted"/>
<dbReference type="Proteomes" id="UP001316803">
    <property type="component" value="Unassembled WGS sequence"/>
</dbReference>
<dbReference type="AlphaFoldDB" id="A0AAN8EAR9"/>
<protein>
    <submittedName>
        <fullName evidence="2">Uncharacterized protein</fullName>
    </submittedName>
</protein>
<accession>A0AAN8EAR9</accession>
<evidence type="ECO:0000256" key="1">
    <source>
        <dbReference type="SAM" id="MobiDB-lite"/>
    </source>
</evidence>
<dbReference type="EMBL" id="JAKLMC020000027">
    <property type="protein sequence ID" value="KAK5950358.1"/>
    <property type="molecule type" value="Genomic_DNA"/>
</dbReference>
<keyword evidence="3" id="KW-1185">Reference proteome</keyword>
<organism evidence="2 3">
    <name type="scientific">Knufia fluminis</name>
    <dbReference type="NCBI Taxonomy" id="191047"/>
    <lineage>
        <taxon>Eukaryota</taxon>
        <taxon>Fungi</taxon>
        <taxon>Dikarya</taxon>
        <taxon>Ascomycota</taxon>
        <taxon>Pezizomycotina</taxon>
        <taxon>Eurotiomycetes</taxon>
        <taxon>Chaetothyriomycetidae</taxon>
        <taxon>Chaetothyriales</taxon>
        <taxon>Trichomeriaceae</taxon>
        <taxon>Knufia</taxon>
    </lineage>
</organism>
<gene>
    <name evidence="2" type="ORF">OHC33_008577</name>
</gene>
<dbReference type="InterPro" id="IPR049232">
    <property type="entry name" value="DUF6829"/>
</dbReference>
<reference evidence="2 3" key="1">
    <citation type="submission" date="2022-12" db="EMBL/GenBank/DDBJ databases">
        <title>Genomic features and morphological characterization of a novel Knufia sp. strain isolated from spacecraft assembly facility.</title>
        <authorList>
            <person name="Teixeira M."/>
            <person name="Chander A.M."/>
            <person name="Stajich J.E."/>
            <person name="Venkateswaran K."/>
        </authorList>
    </citation>
    <scope>NUCLEOTIDE SEQUENCE [LARGE SCALE GENOMIC DNA]</scope>
    <source>
        <strain evidence="2 3">FJI-L2-BK-P2</strain>
    </source>
</reference>
<feature type="region of interest" description="Disordered" evidence="1">
    <location>
        <begin position="449"/>
        <end position="489"/>
    </location>
</feature>
<evidence type="ECO:0000313" key="3">
    <source>
        <dbReference type="Proteomes" id="UP001316803"/>
    </source>
</evidence>
<sequence>MPPGALEEHDLWSTLKDGRFYTIPEDVLLRQIYQAFRSETERLKGACAVERNTPPRIELNGESIPRTPSQILFNDDFDEVNRTYLGILALRWLVNGDYARFTRGQPEEVKLTKASFDWLKDYYSNSLKTPEDLLTLVLSMVVNDLGKDPSLVHDHFRQNNISLHGSNHDTILLEAARAGLVRCLDYLDETHRANVMLGLELGSELNAGQLAQAENVPVNLSGLLVMQDNEPAFHLKFMEQMLDVAGAAGHVFADGSKNLIEPVFQAFKTVLDVSLCIIRKECTLREGYDRVLSKRGKLLEDEGFRHLDIAKPEGRALLRLLTMGRAATFKQARLFDDAFYDLGQPHKRLLVDGLNIDAIDDNETAVIPYYMPAMIAETLRSTRGSGKEQEALTALMRYLARVLHWTPEDDTQLTPLKEGKAATWPPQLEIHIPETSAHQHKEGRVFERNMTKARETISSPQFKEDPSVLDSLPPPDAYLLQRRRTSQSV</sequence>
<comment type="caution">
    <text evidence="2">The sequence shown here is derived from an EMBL/GenBank/DDBJ whole genome shotgun (WGS) entry which is preliminary data.</text>
</comment>
<name>A0AAN8EAR9_9EURO</name>